<proteinExistence type="predicted"/>
<evidence type="ECO:0000256" key="1">
    <source>
        <dbReference type="SAM" id="MobiDB-lite"/>
    </source>
</evidence>
<feature type="compositionally biased region" description="Basic residues" evidence="1">
    <location>
        <begin position="1"/>
        <end position="15"/>
    </location>
</feature>
<reference evidence="2 3" key="1">
    <citation type="submission" date="2019-05" db="EMBL/GenBank/DDBJ databases">
        <title>Another draft genome of Portunus trituberculatus and its Hox gene families provides insights of decapod evolution.</title>
        <authorList>
            <person name="Jeong J.-H."/>
            <person name="Song I."/>
            <person name="Kim S."/>
            <person name="Choi T."/>
            <person name="Kim D."/>
            <person name="Ryu S."/>
            <person name="Kim W."/>
        </authorList>
    </citation>
    <scope>NUCLEOTIDE SEQUENCE [LARGE SCALE GENOMIC DNA]</scope>
    <source>
        <tissue evidence="2">Muscle</tissue>
    </source>
</reference>
<dbReference type="EMBL" id="VSRR010001908">
    <property type="protein sequence ID" value="MPC28409.1"/>
    <property type="molecule type" value="Genomic_DNA"/>
</dbReference>
<dbReference type="Proteomes" id="UP000324222">
    <property type="component" value="Unassembled WGS sequence"/>
</dbReference>
<evidence type="ECO:0000313" key="2">
    <source>
        <dbReference type="EMBL" id="MPC28409.1"/>
    </source>
</evidence>
<sequence length="70" mass="7643">MEVSHKAHKQGRLTLRRASSSESQALLHAHSPSPLSFTTHILPAPQYTPRHPSEPGGRKGAVWESLCTCS</sequence>
<protein>
    <submittedName>
        <fullName evidence="2">Uncharacterized protein</fullName>
    </submittedName>
</protein>
<gene>
    <name evidence="2" type="ORF">E2C01_021613</name>
</gene>
<comment type="caution">
    <text evidence="2">The sequence shown here is derived from an EMBL/GenBank/DDBJ whole genome shotgun (WGS) entry which is preliminary data.</text>
</comment>
<organism evidence="2 3">
    <name type="scientific">Portunus trituberculatus</name>
    <name type="common">Swimming crab</name>
    <name type="synonym">Neptunus trituberculatus</name>
    <dbReference type="NCBI Taxonomy" id="210409"/>
    <lineage>
        <taxon>Eukaryota</taxon>
        <taxon>Metazoa</taxon>
        <taxon>Ecdysozoa</taxon>
        <taxon>Arthropoda</taxon>
        <taxon>Crustacea</taxon>
        <taxon>Multicrustacea</taxon>
        <taxon>Malacostraca</taxon>
        <taxon>Eumalacostraca</taxon>
        <taxon>Eucarida</taxon>
        <taxon>Decapoda</taxon>
        <taxon>Pleocyemata</taxon>
        <taxon>Brachyura</taxon>
        <taxon>Eubrachyura</taxon>
        <taxon>Portunoidea</taxon>
        <taxon>Portunidae</taxon>
        <taxon>Portuninae</taxon>
        <taxon>Portunus</taxon>
    </lineage>
</organism>
<accession>A0A5B7E4R2</accession>
<name>A0A5B7E4R2_PORTR</name>
<keyword evidence="3" id="KW-1185">Reference proteome</keyword>
<feature type="region of interest" description="Disordered" evidence="1">
    <location>
        <begin position="1"/>
        <end position="60"/>
    </location>
</feature>
<evidence type="ECO:0000313" key="3">
    <source>
        <dbReference type="Proteomes" id="UP000324222"/>
    </source>
</evidence>
<dbReference type="AlphaFoldDB" id="A0A5B7E4R2"/>